<name>A0A5S4F2A1_9ACTN</name>
<evidence type="ECO:0000313" key="1">
    <source>
        <dbReference type="EMBL" id="TMR10113.1"/>
    </source>
</evidence>
<evidence type="ECO:0000313" key="2">
    <source>
        <dbReference type="Proteomes" id="UP000306628"/>
    </source>
</evidence>
<sequence>MFGGTLALLLAFGIALVGGGDPRSPTAGSPAASDLPSILSNAAEPERILAGDRADFLATLSAIDPQLIVDQESTVHYGISTCLDILEGADDGEPGLVEKRVRLRFERGGSDVSPSQAMKIVKAVNVWCR</sequence>
<proteinExistence type="predicted"/>
<protein>
    <recommendedName>
        <fullName evidence="3">DUF732 domain-containing protein</fullName>
    </recommendedName>
</protein>
<dbReference type="OrthoDB" id="9812625at2"/>
<dbReference type="EMBL" id="VCKX01000543">
    <property type="protein sequence ID" value="TMR10113.1"/>
    <property type="molecule type" value="Genomic_DNA"/>
</dbReference>
<reference evidence="1 2" key="1">
    <citation type="submission" date="2019-05" db="EMBL/GenBank/DDBJ databases">
        <title>Draft genome sequence of Nonomuraea zeae DSM 100528.</title>
        <authorList>
            <person name="Saricaoglu S."/>
            <person name="Isik K."/>
        </authorList>
    </citation>
    <scope>NUCLEOTIDE SEQUENCE [LARGE SCALE GENOMIC DNA]</scope>
    <source>
        <strain evidence="1 2">DSM 100528</strain>
    </source>
</reference>
<dbReference type="AlphaFoldDB" id="A0A5S4F2A1"/>
<gene>
    <name evidence="1" type="ORF">ETD85_60810</name>
</gene>
<keyword evidence="2" id="KW-1185">Reference proteome</keyword>
<accession>A0A5S4F2A1</accession>
<comment type="caution">
    <text evidence="1">The sequence shown here is derived from an EMBL/GenBank/DDBJ whole genome shotgun (WGS) entry which is preliminary data.</text>
</comment>
<dbReference type="Proteomes" id="UP000306628">
    <property type="component" value="Unassembled WGS sequence"/>
</dbReference>
<organism evidence="1 2">
    <name type="scientific">Nonomuraea zeae</name>
    <dbReference type="NCBI Taxonomy" id="1642303"/>
    <lineage>
        <taxon>Bacteria</taxon>
        <taxon>Bacillati</taxon>
        <taxon>Actinomycetota</taxon>
        <taxon>Actinomycetes</taxon>
        <taxon>Streptosporangiales</taxon>
        <taxon>Streptosporangiaceae</taxon>
        <taxon>Nonomuraea</taxon>
    </lineage>
</organism>
<dbReference type="RefSeq" id="WP_138698854.1">
    <property type="nucleotide sequence ID" value="NZ_JBHSAZ010000063.1"/>
</dbReference>
<evidence type="ECO:0008006" key="3">
    <source>
        <dbReference type="Google" id="ProtNLM"/>
    </source>
</evidence>